<dbReference type="InterPro" id="IPR058240">
    <property type="entry name" value="rSAM_sf"/>
</dbReference>
<protein>
    <recommendedName>
        <fullName evidence="3">Radical SAM protein</fullName>
    </recommendedName>
</protein>
<evidence type="ECO:0000313" key="2">
    <source>
        <dbReference type="Proteomes" id="UP000650524"/>
    </source>
</evidence>
<gene>
    <name evidence="1" type="ORF">H8E19_09200</name>
</gene>
<dbReference type="EMBL" id="JACNJD010000217">
    <property type="protein sequence ID" value="MBC8177570.1"/>
    <property type="molecule type" value="Genomic_DNA"/>
</dbReference>
<dbReference type="SUPFAM" id="SSF102114">
    <property type="entry name" value="Radical SAM enzymes"/>
    <property type="match status" value="1"/>
</dbReference>
<comment type="caution">
    <text evidence="1">The sequence shown here is derived from an EMBL/GenBank/DDBJ whole genome shotgun (WGS) entry which is preliminary data.</text>
</comment>
<name>A0A8J6MZR1_9DELT</name>
<evidence type="ECO:0000313" key="1">
    <source>
        <dbReference type="EMBL" id="MBC8177570.1"/>
    </source>
</evidence>
<accession>A0A8J6MZR1</accession>
<proteinExistence type="predicted"/>
<sequence>MSDKKKRMVIIASYFGGETYGLLGPQMAATVIQENTSYECIVVAVAREDDKTVIKKTLADYFGEERPVMGFSTLSGRQDLFALAKELKDEGAFTILAGPQADVDYIGETGWKDHDHRFKGGSDRFSIAMHGPAEQAIKLLENLDAIKEGAIPGLLCLNADGNIIQSPKRAWDQRFLAKVSWDNIYRVGKEGFEPIKINTGQVLQQIGCPHASEEAWVEIDYPAVLAGKSSSKVRIFLRGCSFCDVAVDKGFYGALDMETVLAQINCLPERADGLKIPFELINENALPSLPRLLVKLRERGVRLSQVNLTLRADWFLKGERWLREALGLAKSMGIRILLSSVGFESFDDRILRNLNKGLNVKTNLRTIQRMRRLKEEFPEEWGYSRRDGAIHGFIHPTPWDTEETWTNIQRRIDRYALTADILPDNSIPLIIHHASGLGDWIREVERKESCRFERLGSIIEWWQDQDLGSD</sequence>
<dbReference type="Proteomes" id="UP000650524">
    <property type="component" value="Unassembled WGS sequence"/>
</dbReference>
<evidence type="ECO:0008006" key="3">
    <source>
        <dbReference type="Google" id="ProtNLM"/>
    </source>
</evidence>
<dbReference type="AlphaFoldDB" id="A0A8J6MZR1"/>
<organism evidence="1 2">
    <name type="scientific">Candidatus Desulfacyla euxinica</name>
    <dbReference type="NCBI Taxonomy" id="2841693"/>
    <lineage>
        <taxon>Bacteria</taxon>
        <taxon>Deltaproteobacteria</taxon>
        <taxon>Candidatus Desulfacyla</taxon>
    </lineage>
</organism>
<reference evidence="1 2" key="1">
    <citation type="submission" date="2020-08" db="EMBL/GenBank/DDBJ databases">
        <title>Bridging the membrane lipid divide: bacteria of the FCB group superphylum have the potential to synthesize archaeal ether lipids.</title>
        <authorList>
            <person name="Villanueva L."/>
            <person name="Von Meijenfeldt F.A.B."/>
            <person name="Westbye A.B."/>
            <person name="Yadav S."/>
            <person name="Hopmans E.C."/>
            <person name="Dutilh B.E."/>
            <person name="Sinninghe Damste J.S."/>
        </authorList>
    </citation>
    <scope>NUCLEOTIDE SEQUENCE [LARGE SCALE GENOMIC DNA]</scope>
    <source>
        <strain evidence="1">NIOZ-UU27</strain>
    </source>
</reference>